<dbReference type="EMBL" id="FQTW01000005">
    <property type="protein sequence ID" value="SHE76656.1"/>
    <property type="molecule type" value="Genomic_DNA"/>
</dbReference>
<reference evidence="2 3" key="1">
    <citation type="submission" date="2016-11" db="EMBL/GenBank/DDBJ databases">
        <authorList>
            <person name="Jaros S."/>
            <person name="Januszkiewicz K."/>
            <person name="Wedrychowicz H."/>
        </authorList>
    </citation>
    <scope>NUCLEOTIDE SEQUENCE [LARGE SCALE GENOMIC DNA]</scope>
    <source>
        <strain evidence="2 3">DSM 25661</strain>
    </source>
</reference>
<dbReference type="AlphaFoldDB" id="A0A1M4W608"/>
<protein>
    <submittedName>
        <fullName evidence="2">YbbR-like protein</fullName>
    </submittedName>
</protein>
<dbReference type="Gene3D" id="2.170.120.40">
    <property type="entry name" value="YbbR-like domain"/>
    <property type="match status" value="1"/>
</dbReference>
<dbReference type="Gene3D" id="2.170.120.30">
    <property type="match status" value="1"/>
</dbReference>
<gene>
    <name evidence="2" type="ORF">SAMN05444278_10598</name>
</gene>
<name>A0A1M4W608_9FLAO</name>
<dbReference type="Pfam" id="PF07949">
    <property type="entry name" value="YbbR"/>
    <property type="match status" value="1"/>
</dbReference>
<dbReference type="OrthoDB" id="1150187at2"/>
<dbReference type="InterPro" id="IPR012505">
    <property type="entry name" value="YbbR"/>
</dbReference>
<keyword evidence="1" id="KW-0812">Transmembrane</keyword>
<keyword evidence="1" id="KW-0472">Membrane</keyword>
<feature type="transmembrane region" description="Helical" evidence="1">
    <location>
        <begin position="18"/>
        <end position="36"/>
    </location>
</feature>
<sequence>MKPPILKRLTPKLDHNKAFVFILISTAAIWFVLQLSKTYTTQLQLNYSIINLPKEYKIEKEQKLSIYITSNGLNLLYLNLFNPEINIDYSEFTKSYDFISIDESGLNNLISTQLELDKNQIEAHNLLKLDYYKLFSKQIEVFPNLDLTFQPGFDTIQDIQYSPSQITIYGREDALSSIDSVFTNPITHRNIKDSISSQIDLNLVELDYDEVNTNVINYTILVDRFTEKTITLPVEVINLPSDTNISIYPKQLEVSFELPLSKYNQVSAKNFKLICDYSRAKISDNYLIPKLVKSPKFIKYERLRTKQISYLIKE</sequence>
<dbReference type="STRING" id="1155689.SAMN05444278_10598"/>
<accession>A0A1M4W608</accession>
<proteinExistence type="predicted"/>
<evidence type="ECO:0000256" key="1">
    <source>
        <dbReference type="SAM" id="Phobius"/>
    </source>
</evidence>
<dbReference type="Proteomes" id="UP000184462">
    <property type="component" value="Unassembled WGS sequence"/>
</dbReference>
<keyword evidence="1" id="KW-1133">Transmembrane helix</keyword>
<evidence type="ECO:0000313" key="3">
    <source>
        <dbReference type="Proteomes" id="UP000184462"/>
    </source>
</evidence>
<evidence type="ECO:0000313" key="2">
    <source>
        <dbReference type="EMBL" id="SHE76656.1"/>
    </source>
</evidence>
<organism evidence="2 3">
    <name type="scientific">Psychroflexus salarius</name>
    <dbReference type="NCBI Taxonomy" id="1155689"/>
    <lineage>
        <taxon>Bacteria</taxon>
        <taxon>Pseudomonadati</taxon>
        <taxon>Bacteroidota</taxon>
        <taxon>Flavobacteriia</taxon>
        <taxon>Flavobacteriales</taxon>
        <taxon>Flavobacteriaceae</taxon>
        <taxon>Psychroflexus</taxon>
    </lineage>
</organism>
<dbReference type="RefSeq" id="WP_073193024.1">
    <property type="nucleotide sequence ID" value="NZ_FQTW01000005.1"/>
</dbReference>
<keyword evidence="3" id="KW-1185">Reference proteome</keyword>